<evidence type="ECO:0000313" key="1">
    <source>
        <dbReference type="EMBL" id="GAA0513305.1"/>
    </source>
</evidence>
<evidence type="ECO:0000313" key="2">
    <source>
        <dbReference type="Proteomes" id="UP001501706"/>
    </source>
</evidence>
<dbReference type="InterPro" id="IPR039556">
    <property type="entry name" value="ICL/PEPM"/>
</dbReference>
<keyword evidence="1" id="KW-0456">Lyase</keyword>
<accession>A0ABP3M4R9</accession>
<dbReference type="CDD" id="cd00377">
    <property type="entry name" value="ICL_PEPM"/>
    <property type="match status" value="1"/>
</dbReference>
<sequence length="299" mass="32321">MLNTPSPGARLKALIHAPQILVMHAVYDGFTVKLVEKFGYQAGFVSGAALSEANLGKPDVGLMGMEENLTACRRLASACNLALLADGDTGYGNAVNVYHMIQKFEQAGVGGIMIEDQSWPKRCGHMQGKSVVSAEEMVEKVHAAVEARRDPDFVIKARTDAFGTHGLDEAIRRLNLYAEAGADLLLADALATEDDIRAVVRNVSKPLCVNMGFAIRKRSTTALISARRLQDMGVAAVMFGRMLSASAIMGLTNSLAALGAQLDDEEVTERPDLLVSFEELNALMGLKEINQLEQQFVRK</sequence>
<organism evidence="1 2">
    <name type="scientific">Pigmentiphaga daeguensis</name>
    <dbReference type="NCBI Taxonomy" id="414049"/>
    <lineage>
        <taxon>Bacteria</taxon>
        <taxon>Pseudomonadati</taxon>
        <taxon>Pseudomonadota</taxon>
        <taxon>Betaproteobacteria</taxon>
        <taxon>Burkholderiales</taxon>
        <taxon>Alcaligenaceae</taxon>
        <taxon>Pigmentiphaga</taxon>
    </lineage>
</organism>
<dbReference type="Pfam" id="PF13714">
    <property type="entry name" value="PEP_mutase"/>
    <property type="match status" value="1"/>
</dbReference>
<dbReference type="GO" id="GO:0016829">
    <property type="term" value="F:lyase activity"/>
    <property type="evidence" value="ECO:0007669"/>
    <property type="project" value="UniProtKB-KW"/>
</dbReference>
<dbReference type="PANTHER" id="PTHR42905">
    <property type="entry name" value="PHOSPHOENOLPYRUVATE CARBOXYLASE"/>
    <property type="match status" value="1"/>
</dbReference>
<name>A0ABP3M4R9_9BURK</name>
<dbReference type="Proteomes" id="UP001501706">
    <property type="component" value="Unassembled WGS sequence"/>
</dbReference>
<dbReference type="InterPro" id="IPR018523">
    <property type="entry name" value="Isocitrate_lyase_ph_CS"/>
</dbReference>
<dbReference type="PANTHER" id="PTHR42905:SF5">
    <property type="entry name" value="CARBOXYVINYL-CARBOXYPHOSPHONATE PHOSPHORYLMUTASE, CHLOROPLASTIC"/>
    <property type="match status" value="1"/>
</dbReference>
<protein>
    <submittedName>
        <fullName evidence="1">Isocitrate lyase/PEP mutase family protein</fullName>
    </submittedName>
</protein>
<comment type="caution">
    <text evidence="1">The sequence shown here is derived from an EMBL/GenBank/DDBJ whole genome shotgun (WGS) entry which is preliminary data.</text>
</comment>
<gene>
    <name evidence="1" type="ORF">GCM10009097_33330</name>
</gene>
<dbReference type="Gene3D" id="3.20.20.60">
    <property type="entry name" value="Phosphoenolpyruvate-binding domains"/>
    <property type="match status" value="1"/>
</dbReference>
<proteinExistence type="predicted"/>
<dbReference type="InterPro" id="IPR015813">
    <property type="entry name" value="Pyrv/PenolPyrv_kinase-like_dom"/>
</dbReference>
<dbReference type="RefSeq" id="WP_279816088.1">
    <property type="nucleotide sequence ID" value="NZ_BAAAEN010000013.1"/>
</dbReference>
<keyword evidence="2" id="KW-1185">Reference proteome</keyword>
<dbReference type="PROSITE" id="PS00161">
    <property type="entry name" value="ISOCITRATE_LYASE"/>
    <property type="match status" value="1"/>
</dbReference>
<dbReference type="SUPFAM" id="SSF51621">
    <property type="entry name" value="Phosphoenolpyruvate/pyruvate domain"/>
    <property type="match status" value="1"/>
</dbReference>
<dbReference type="EMBL" id="BAAAEN010000013">
    <property type="protein sequence ID" value="GAA0513305.1"/>
    <property type="molecule type" value="Genomic_DNA"/>
</dbReference>
<dbReference type="InterPro" id="IPR040442">
    <property type="entry name" value="Pyrv_kinase-like_dom_sf"/>
</dbReference>
<reference evidence="2" key="1">
    <citation type="journal article" date="2019" name="Int. J. Syst. Evol. Microbiol.">
        <title>The Global Catalogue of Microorganisms (GCM) 10K type strain sequencing project: providing services to taxonomists for standard genome sequencing and annotation.</title>
        <authorList>
            <consortium name="The Broad Institute Genomics Platform"/>
            <consortium name="The Broad Institute Genome Sequencing Center for Infectious Disease"/>
            <person name="Wu L."/>
            <person name="Ma J."/>
        </authorList>
    </citation>
    <scope>NUCLEOTIDE SEQUENCE [LARGE SCALE GENOMIC DNA]</scope>
    <source>
        <strain evidence="2">JCM 14330</strain>
    </source>
</reference>